<accession>A0AAN9R646</accession>
<protein>
    <recommendedName>
        <fullName evidence="4">RRM domain-containing protein</fullName>
    </recommendedName>
</protein>
<feature type="region of interest" description="Disordered" evidence="1">
    <location>
        <begin position="342"/>
        <end position="375"/>
    </location>
</feature>
<keyword evidence="3" id="KW-1185">Reference proteome</keyword>
<evidence type="ECO:0008006" key="4">
    <source>
        <dbReference type="Google" id="ProtNLM"/>
    </source>
</evidence>
<dbReference type="PANTHER" id="PTHR33527">
    <property type="entry name" value="OS07G0274300 PROTEIN"/>
    <property type="match status" value="1"/>
</dbReference>
<dbReference type="EMBL" id="JAYMYR010000006">
    <property type="protein sequence ID" value="KAK7355323.1"/>
    <property type="molecule type" value="Genomic_DNA"/>
</dbReference>
<feature type="compositionally biased region" description="Polar residues" evidence="1">
    <location>
        <begin position="366"/>
        <end position="375"/>
    </location>
</feature>
<evidence type="ECO:0000313" key="2">
    <source>
        <dbReference type="EMBL" id="KAK7355323.1"/>
    </source>
</evidence>
<evidence type="ECO:0000313" key="3">
    <source>
        <dbReference type="Proteomes" id="UP001374584"/>
    </source>
</evidence>
<sequence length="375" mass="42741">MACFLPCSDLGTNVTVSREEFFSFHNIDRLLFTRLVVGLGRDTSQSTHVMAFFMWLEKQCKDMCMVKKLLQWTDPMINSLADEAMMVLNCIESPQFPYDDAVNDESLPLIRSILHQSTSFKYFYHNRVAIIGAVTKLLDSVCVRAFTDIVKEVQYMKVMREQKLEYENIYGANPYVKQVVYHNTPVPGVTIVSQQPALPPPQWSEGSSTSWETNTNVYLPLESYGVSNQHFNDLVAMMNQTSITTATSDETQEVPVDDRIIFMTFSKGYPISEAEVRAFFARRYGDIIEALYMQEVVPPDQPLYARVVIRSRAIHMVDYLLESTNKVKLSINGKHAWARKYLRKGNKSPREKSPVTSRPPSPTSSARQFSSSSLC</sequence>
<comment type="caution">
    <text evidence="2">The sequence shown here is derived from an EMBL/GenBank/DDBJ whole genome shotgun (WGS) entry which is preliminary data.</text>
</comment>
<dbReference type="AlphaFoldDB" id="A0AAN9R646"/>
<name>A0AAN9R646_PHACN</name>
<gene>
    <name evidence="2" type="ORF">VNO80_14577</name>
</gene>
<proteinExistence type="predicted"/>
<evidence type="ECO:0000256" key="1">
    <source>
        <dbReference type="SAM" id="MobiDB-lite"/>
    </source>
</evidence>
<dbReference type="PANTHER" id="PTHR33527:SF28">
    <property type="entry name" value="GB|AAD43168.1"/>
    <property type="match status" value="1"/>
</dbReference>
<organism evidence="2 3">
    <name type="scientific">Phaseolus coccineus</name>
    <name type="common">Scarlet runner bean</name>
    <name type="synonym">Phaseolus multiflorus</name>
    <dbReference type="NCBI Taxonomy" id="3886"/>
    <lineage>
        <taxon>Eukaryota</taxon>
        <taxon>Viridiplantae</taxon>
        <taxon>Streptophyta</taxon>
        <taxon>Embryophyta</taxon>
        <taxon>Tracheophyta</taxon>
        <taxon>Spermatophyta</taxon>
        <taxon>Magnoliopsida</taxon>
        <taxon>eudicotyledons</taxon>
        <taxon>Gunneridae</taxon>
        <taxon>Pentapetalae</taxon>
        <taxon>rosids</taxon>
        <taxon>fabids</taxon>
        <taxon>Fabales</taxon>
        <taxon>Fabaceae</taxon>
        <taxon>Papilionoideae</taxon>
        <taxon>50 kb inversion clade</taxon>
        <taxon>NPAAA clade</taxon>
        <taxon>indigoferoid/millettioid clade</taxon>
        <taxon>Phaseoleae</taxon>
        <taxon>Phaseolus</taxon>
    </lineage>
</organism>
<dbReference type="Proteomes" id="UP001374584">
    <property type="component" value="Unassembled WGS sequence"/>
</dbReference>
<reference evidence="2 3" key="1">
    <citation type="submission" date="2024-01" db="EMBL/GenBank/DDBJ databases">
        <title>The genomes of 5 underutilized Papilionoideae crops provide insights into root nodulation and disease resistanc.</title>
        <authorList>
            <person name="Jiang F."/>
        </authorList>
    </citation>
    <scope>NUCLEOTIDE SEQUENCE [LARGE SCALE GENOMIC DNA]</scope>
    <source>
        <strain evidence="2">JINMINGXINNONG_FW02</strain>
        <tissue evidence="2">Leaves</tissue>
    </source>
</reference>